<name>A0A812CHM9_ACAPH</name>
<feature type="transmembrane region" description="Helical" evidence="1">
    <location>
        <begin position="39"/>
        <end position="62"/>
    </location>
</feature>
<evidence type="ECO:0000256" key="1">
    <source>
        <dbReference type="SAM" id="Phobius"/>
    </source>
</evidence>
<gene>
    <name evidence="3" type="ORF">SPHA_35025</name>
</gene>
<dbReference type="InterPro" id="IPR043502">
    <property type="entry name" value="DNA/RNA_pol_sf"/>
</dbReference>
<dbReference type="OrthoDB" id="5860913at2759"/>
<comment type="caution">
    <text evidence="3">The sequence shown here is derived from an EMBL/GenBank/DDBJ whole genome shotgun (WGS) entry which is preliminary data.</text>
</comment>
<organism evidence="3 4">
    <name type="scientific">Acanthosepion pharaonis</name>
    <name type="common">Pharaoh cuttlefish</name>
    <name type="synonym">Sepia pharaonis</name>
    <dbReference type="NCBI Taxonomy" id="158019"/>
    <lineage>
        <taxon>Eukaryota</taxon>
        <taxon>Metazoa</taxon>
        <taxon>Spiralia</taxon>
        <taxon>Lophotrochozoa</taxon>
        <taxon>Mollusca</taxon>
        <taxon>Cephalopoda</taxon>
        <taxon>Coleoidea</taxon>
        <taxon>Decapodiformes</taxon>
        <taxon>Sepiida</taxon>
        <taxon>Sepiina</taxon>
        <taxon>Sepiidae</taxon>
        <taxon>Acanthosepion</taxon>
    </lineage>
</organism>
<dbReference type="PROSITE" id="PS50878">
    <property type="entry name" value="RT_POL"/>
    <property type="match status" value="1"/>
</dbReference>
<keyword evidence="4" id="KW-1185">Reference proteome</keyword>
<evidence type="ECO:0000313" key="4">
    <source>
        <dbReference type="Proteomes" id="UP000597762"/>
    </source>
</evidence>
<feature type="domain" description="Reverse transcriptase" evidence="2">
    <location>
        <begin position="1"/>
        <end position="66"/>
    </location>
</feature>
<dbReference type="Proteomes" id="UP000597762">
    <property type="component" value="Unassembled WGS sequence"/>
</dbReference>
<keyword evidence="1" id="KW-1133">Transmembrane helix</keyword>
<evidence type="ECO:0000313" key="3">
    <source>
        <dbReference type="EMBL" id="CAE1266118.1"/>
    </source>
</evidence>
<reference evidence="3" key="1">
    <citation type="submission" date="2021-01" db="EMBL/GenBank/DDBJ databases">
        <authorList>
            <person name="Li R."/>
            <person name="Bekaert M."/>
        </authorList>
    </citation>
    <scope>NUCLEOTIDE SEQUENCE</scope>
    <source>
        <strain evidence="3">Farmed</strain>
    </source>
</reference>
<dbReference type="EMBL" id="CAHIKZ030001503">
    <property type="protein sequence ID" value="CAE1266118.1"/>
    <property type="molecule type" value="Genomic_DNA"/>
</dbReference>
<sequence>MDEVLRGLPSFFDYIDDILIASEDAASHKRHLNEVFQRLSHYGFPGIVSVVLVLVIFLLVWLGILWDFLVGIDFCIGGCLRIHNIPFLFFQGDARPRLNFFFFRPVPSLNKVRTLSLPSSSLLNFQKFSSLSNFFFFSACYFQTDRPFLPARGE</sequence>
<dbReference type="Gene3D" id="3.30.70.270">
    <property type="match status" value="1"/>
</dbReference>
<keyword evidence="1" id="KW-0472">Membrane</keyword>
<protein>
    <recommendedName>
        <fullName evidence="2">Reverse transcriptase domain-containing protein</fullName>
    </recommendedName>
</protein>
<dbReference type="AlphaFoldDB" id="A0A812CHM9"/>
<accession>A0A812CHM9</accession>
<keyword evidence="1" id="KW-0812">Transmembrane</keyword>
<dbReference type="InterPro" id="IPR043128">
    <property type="entry name" value="Rev_trsase/Diguanyl_cyclase"/>
</dbReference>
<proteinExistence type="predicted"/>
<evidence type="ECO:0000259" key="2">
    <source>
        <dbReference type="PROSITE" id="PS50878"/>
    </source>
</evidence>
<dbReference type="InterPro" id="IPR000477">
    <property type="entry name" value="RT_dom"/>
</dbReference>
<dbReference type="SUPFAM" id="SSF56672">
    <property type="entry name" value="DNA/RNA polymerases"/>
    <property type="match status" value="1"/>
</dbReference>